<sequence>MTQTLQTSNSYVNVSNEALFKATEKDWYQWIALLNQQKAQSKSHKEIVEVLQHLGVDSNWWRQKITLGYLTAMGIRKEGQAGQGFQIGVRKVFPLTVEKAWALITSDAGMHIWLNETATNTDEVYSELKVFNPHSHLRLRWKLPAWQQVSTIQIRVIPTGDRATISILHEHLDTESHRDEMRKHWKKVMSELLDLATA</sequence>
<dbReference type="SUPFAM" id="SSF55961">
    <property type="entry name" value="Bet v1-like"/>
    <property type="match status" value="1"/>
</dbReference>
<dbReference type="EMBL" id="QLLL01000001">
    <property type="protein sequence ID" value="RAJ10669.1"/>
    <property type="molecule type" value="Genomic_DNA"/>
</dbReference>
<dbReference type="Proteomes" id="UP000249547">
    <property type="component" value="Unassembled WGS sequence"/>
</dbReference>
<evidence type="ECO:0000313" key="1">
    <source>
        <dbReference type="EMBL" id="RAJ10669.1"/>
    </source>
</evidence>
<name>A0A327R1E0_9BACT</name>
<accession>A0A327R1E0</accession>
<comment type="caution">
    <text evidence="1">The sequence shown here is derived from an EMBL/GenBank/DDBJ whole genome shotgun (WGS) entry which is preliminary data.</text>
</comment>
<dbReference type="Gene3D" id="3.30.530.20">
    <property type="match status" value="1"/>
</dbReference>
<organism evidence="1 2">
    <name type="scientific">Chitinophaga skermanii</name>
    <dbReference type="NCBI Taxonomy" id="331697"/>
    <lineage>
        <taxon>Bacteria</taxon>
        <taxon>Pseudomonadati</taxon>
        <taxon>Bacteroidota</taxon>
        <taxon>Chitinophagia</taxon>
        <taxon>Chitinophagales</taxon>
        <taxon>Chitinophagaceae</taxon>
        <taxon>Chitinophaga</taxon>
    </lineage>
</organism>
<gene>
    <name evidence="1" type="ORF">LX64_00274</name>
</gene>
<dbReference type="InterPro" id="IPR023393">
    <property type="entry name" value="START-like_dom_sf"/>
</dbReference>
<evidence type="ECO:0008006" key="3">
    <source>
        <dbReference type="Google" id="ProtNLM"/>
    </source>
</evidence>
<evidence type="ECO:0000313" key="2">
    <source>
        <dbReference type="Proteomes" id="UP000249547"/>
    </source>
</evidence>
<reference evidence="1 2" key="1">
    <citation type="submission" date="2018-06" db="EMBL/GenBank/DDBJ databases">
        <title>Genomic Encyclopedia of Archaeal and Bacterial Type Strains, Phase II (KMG-II): from individual species to whole genera.</title>
        <authorList>
            <person name="Goeker M."/>
        </authorList>
    </citation>
    <scope>NUCLEOTIDE SEQUENCE [LARGE SCALE GENOMIC DNA]</scope>
    <source>
        <strain evidence="1 2">DSM 23857</strain>
    </source>
</reference>
<proteinExistence type="predicted"/>
<dbReference type="RefSeq" id="WP_111595803.1">
    <property type="nucleotide sequence ID" value="NZ_QLLL01000001.1"/>
</dbReference>
<dbReference type="AlphaFoldDB" id="A0A327R1E0"/>
<protein>
    <recommendedName>
        <fullName evidence="3">Activator of Hsp90 ATPase-like protein</fullName>
    </recommendedName>
</protein>
<dbReference type="OrthoDB" id="4549061at2"/>
<keyword evidence="2" id="KW-1185">Reference proteome</keyword>